<dbReference type="EC" id="4.2.2.29" evidence="7"/>
<sequence length="613" mass="67981">MTDFKDEDKTSKVGDQNFKDRILKELEEANRKRLLQEEAERQRRAAKAERLQKEQELERQASEALKKQEEERESLAAMQSEFTNEQSTSFALDNHKHSTETVSQSASIFHSETLSPTSPEPGSQSLNGTVDSDLANTATSEVRDWISEIDDDSAESREEDRVSAAPHLTASRYSMITKSESEVSDFSGESLVPPSEQTVVSLEAQNEAVVARIEASKTVTEEVRTPMTRRKKNYKIAAKITGVLVTIIVIVGLLTAFLGYRYVSSSLGAVDAKSKQFVTVEIPEGSGNKLVGQILEQNGLIKNASIFNYYARFKNVSDLQSGYYNLQKSMTVEEIIKALQQGGTAEPQQPVSGKILVTEGYTMDQIAKAITDNVNTKETGDKTPFKSDDFLALMTNQTFINEMVQKYPKLLADIPSADEAKYQLEGYLFPATYNYYEGSHLEDVVDQMLLTMDTTLAPYYDQISSSGRTVNEVLSLASLVEKEGSTDEDRRNIASVFYNRLTIQMPLQSNIAVLYAMGKLGQETTLREDAAIDTKIDSPYNIYEHPGLMPGPVDSPGLSAIEATVNPADTDYLYFVADVTTGNVYYAEDFATHEANVAKYVNTHLESSGSSNE</sequence>
<comment type="function">
    <text evidence="7">Functions as a peptidoglycan terminase that cleaves nascent peptidoglycan strands endolytically to terminate their elongation.</text>
</comment>
<organism evidence="9 10">
    <name type="scientific">Streptococcus acidominimus</name>
    <dbReference type="NCBI Taxonomy" id="1326"/>
    <lineage>
        <taxon>Bacteria</taxon>
        <taxon>Bacillati</taxon>
        <taxon>Bacillota</taxon>
        <taxon>Bacilli</taxon>
        <taxon>Lactobacillales</taxon>
        <taxon>Streptococcaceae</taxon>
        <taxon>Streptococcus</taxon>
    </lineage>
</organism>
<dbReference type="AlphaFoldDB" id="A0A239WP05"/>
<dbReference type="GO" id="GO:0008932">
    <property type="term" value="F:lytic endotransglycosylase activity"/>
    <property type="evidence" value="ECO:0007669"/>
    <property type="project" value="UniProtKB-UniRule"/>
</dbReference>
<comment type="catalytic activity">
    <reaction evidence="7">
        <text>a peptidoglycan chain = a peptidoglycan chain with N-acetyl-1,6-anhydromuramyl-[peptide] at the reducing end + a peptidoglycan chain with N-acetylglucosamine at the non-reducing end.</text>
        <dbReference type="EC" id="4.2.2.29"/>
    </reaction>
</comment>
<comment type="similarity">
    <text evidence="7">Belongs to the transglycosylase MltG family.</text>
</comment>
<evidence type="ECO:0000256" key="1">
    <source>
        <dbReference type="ARBA" id="ARBA00022475"/>
    </source>
</evidence>
<evidence type="ECO:0000256" key="5">
    <source>
        <dbReference type="ARBA" id="ARBA00023239"/>
    </source>
</evidence>
<dbReference type="CDD" id="cd22249">
    <property type="entry name" value="UDM1_RNF168_RNF169-like"/>
    <property type="match status" value="1"/>
</dbReference>
<keyword evidence="5 7" id="KW-0456">Lyase</keyword>
<evidence type="ECO:0000256" key="6">
    <source>
        <dbReference type="ARBA" id="ARBA00023316"/>
    </source>
</evidence>
<feature type="site" description="Important for catalytic activity" evidence="7">
    <location>
        <position position="483"/>
    </location>
</feature>
<evidence type="ECO:0000256" key="4">
    <source>
        <dbReference type="ARBA" id="ARBA00023136"/>
    </source>
</evidence>
<feature type="compositionally biased region" description="Basic and acidic residues" evidence="8">
    <location>
        <begin position="36"/>
        <end position="74"/>
    </location>
</feature>
<evidence type="ECO:0000256" key="3">
    <source>
        <dbReference type="ARBA" id="ARBA00022989"/>
    </source>
</evidence>
<protein>
    <recommendedName>
        <fullName evidence="7">Endolytic murein transglycosylase</fullName>
        <ecNumber evidence="7">4.2.2.29</ecNumber>
    </recommendedName>
    <alternativeName>
        <fullName evidence="7">Peptidoglycan lytic transglycosylase</fullName>
    </alternativeName>
    <alternativeName>
        <fullName evidence="7">Peptidoglycan polymerization terminase</fullName>
    </alternativeName>
</protein>
<keyword evidence="1 7" id="KW-1003">Cell membrane</keyword>
<feature type="region of interest" description="Disordered" evidence="8">
    <location>
        <begin position="36"/>
        <end position="131"/>
    </location>
</feature>
<dbReference type="GO" id="GO:0005886">
    <property type="term" value="C:plasma membrane"/>
    <property type="evidence" value="ECO:0007669"/>
    <property type="project" value="UniProtKB-SubCell"/>
</dbReference>
<evidence type="ECO:0000256" key="8">
    <source>
        <dbReference type="SAM" id="MobiDB-lite"/>
    </source>
</evidence>
<evidence type="ECO:0000313" key="9">
    <source>
        <dbReference type="EMBL" id="SNV35578.1"/>
    </source>
</evidence>
<dbReference type="PANTHER" id="PTHR30518:SF2">
    <property type="entry name" value="ENDOLYTIC MUREIN TRANSGLYCOSYLASE"/>
    <property type="match status" value="1"/>
</dbReference>
<gene>
    <name evidence="9" type="primary">yceG</name>
    <name evidence="7" type="synonym">mltG</name>
    <name evidence="9" type="ORF">SAMEA4504048_00495</name>
</gene>
<dbReference type="CDD" id="cd08010">
    <property type="entry name" value="MltG_like"/>
    <property type="match status" value="1"/>
</dbReference>
<dbReference type="Pfam" id="PF02618">
    <property type="entry name" value="YceG"/>
    <property type="match status" value="1"/>
</dbReference>
<comment type="subcellular location">
    <subcellularLocation>
        <location evidence="7">Cell membrane</location>
        <topology evidence="7">Single-pass membrane protein</topology>
    </subcellularLocation>
</comment>
<accession>A0A239WP05</accession>
<name>A0A239WP05_STRAI</name>
<keyword evidence="3 7" id="KW-1133">Transmembrane helix</keyword>
<keyword evidence="4 7" id="KW-0472">Membrane</keyword>
<dbReference type="GO" id="GO:0009252">
    <property type="term" value="P:peptidoglycan biosynthetic process"/>
    <property type="evidence" value="ECO:0007669"/>
    <property type="project" value="UniProtKB-UniRule"/>
</dbReference>
<evidence type="ECO:0000256" key="7">
    <source>
        <dbReference type="HAMAP-Rule" id="MF_02065"/>
    </source>
</evidence>
<proteinExistence type="inferred from homology"/>
<dbReference type="OrthoDB" id="9814591at2"/>
<keyword evidence="2 7" id="KW-0812">Transmembrane</keyword>
<dbReference type="KEGG" id="saco:SAME_00495"/>
<dbReference type="Gene3D" id="3.30.1490.480">
    <property type="entry name" value="Endolytic murein transglycosylase"/>
    <property type="match status" value="1"/>
</dbReference>
<feature type="compositionally biased region" description="Polar residues" evidence="8">
    <location>
        <begin position="80"/>
        <end position="91"/>
    </location>
</feature>
<dbReference type="Proteomes" id="UP000215144">
    <property type="component" value="Chromosome 1"/>
</dbReference>
<keyword evidence="6 7" id="KW-0961">Cell wall biogenesis/degradation</keyword>
<dbReference type="HAMAP" id="MF_02065">
    <property type="entry name" value="MltG"/>
    <property type="match status" value="1"/>
</dbReference>
<dbReference type="InterPro" id="IPR003770">
    <property type="entry name" value="MLTG-like"/>
</dbReference>
<dbReference type="EMBL" id="LT906454">
    <property type="protein sequence ID" value="SNV35578.1"/>
    <property type="molecule type" value="Genomic_DNA"/>
</dbReference>
<dbReference type="PANTHER" id="PTHR30518">
    <property type="entry name" value="ENDOLYTIC MUREIN TRANSGLYCOSYLASE"/>
    <property type="match status" value="1"/>
</dbReference>
<evidence type="ECO:0000256" key="2">
    <source>
        <dbReference type="ARBA" id="ARBA00022692"/>
    </source>
</evidence>
<reference evidence="9 10" key="1">
    <citation type="submission" date="2017-06" db="EMBL/GenBank/DDBJ databases">
        <authorList>
            <consortium name="Pathogen Informatics"/>
        </authorList>
    </citation>
    <scope>NUCLEOTIDE SEQUENCE [LARGE SCALE GENOMIC DNA]</scope>
    <source>
        <strain evidence="9 10">NCTC11291</strain>
    </source>
</reference>
<feature type="compositionally biased region" description="Polar residues" evidence="8">
    <location>
        <begin position="100"/>
        <end position="131"/>
    </location>
</feature>
<dbReference type="NCBIfam" id="TIGR00247">
    <property type="entry name" value="endolytic transglycosylase MltG"/>
    <property type="match status" value="1"/>
</dbReference>
<dbReference type="GO" id="GO:0071555">
    <property type="term" value="P:cell wall organization"/>
    <property type="evidence" value="ECO:0007669"/>
    <property type="project" value="UniProtKB-KW"/>
</dbReference>
<dbReference type="RefSeq" id="WP_095121841.1">
    <property type="nucleotide sequence ID" value="NZ_LT906454.1"/>
</dbReference>
<evidence type="ECO:0000313" key="10">
    <source>
        <dbReference type="Proteomes" id="UP000215144"/>
    </source>
</evidence>
<feature type="transmembrane region" description="Helical" evidence="7">
    <location>
        <begin position="236"/>
        <end position="260"/>
    </location>
</feature>